<reference evidence="2 3" key="1">
    <citation type="journal article" date="2015" name="Stand. Genomic Sci.">
        <title>Genomic Encyclopedia of Bacterial and Archaeal Type Strains, Phase III: the genomes of soil and plant-associated and newly described type strains.</title>
        <authorList>
            <person name="Whitman W.B."/>
            <person name="Woyke T."/>
            <person name="Klenk H.P."/>
            <person name="Zhou Y."/>
            <person name="Lilburn T.G."/>
            <person name="Beck B.J."/>
            <person name="De Vos P."/>
            <person name="Vandamme P."/>
            <person name="Eisen J.A."/>
            <person name="Garrity G."/>
            <person name="Hugenholtz P."/>
            <person name="Kyrpides N.C."/>
        </authorList>
    </citation>
    <scope>NUCLEOTIDE SEQUENCE [LARGE SCALE GENOMIC DNA]</scope>
    <source>
        <strain evidence="2 3">CGMCC 1.10685</strain>
    </source>
</reference>
<organism evidence="2 3">
    <name type="scientific">Pseudoduganella flava</name>
    <dbReference type="NCBI Taxonomy" id="871742"/>
    <lineage>
        <taxon>Bacteria</taxon>
        <taxon>Pseudomonadati</taxon>
        <taxon>Pseudomonadota</taxon>
        <taxon>Betaproteobacteria</taxon>
        <taxon>Burkholderiales</taxon>
        <taxon>Oxalobacteraceae</taxon>
        <taxon>Telluria group</taxon>
        <taxon>Pseudoduganella</taxon>
    </lineage>
</organism>
<dbReference type="Proteomes" id="UP000315112">
    <property type="component" value="Unassembled WGS sequence"/>
</dbReference>
<evidence type="ECO:0000313" key="2">
    <source>
        <dbReference type="EMBL" id="TWI51298.1"/>
    </source>
</evidence>
<dbReference type="OrthoDB" id="8773698at2"/>
<reference evidence="2" key="2">
    <citation type="submission" date="2019-07" db="EMBL/GenBank/DDBJ databases">
        <authorList>
            <person name="Whitman W."/>
            <person name="Huntemann M."/>
            <person name="Clum A."/>
            <person name="Pillay M."/>
            <person name="Palaniappan K."/>
            <person name="Varghese N."/>
            <person name="Mikhailova N."/>
            <person name="Stamatis D."/>
            <person name="Reddy T."/>
            <person name="Daum C."/>
            <person name="Shapiro N."/>
            <person name="Ivanova N."/>
            <person name="Kyrpides N."/>
            <person name="Woyke T."/>
        </authorList>
    </citation>
    <scope>NUCLEOTIDE SEQUENCE</scope>
    <source>
        <strain evidence="2">CGMCC 1.10685</strain>
    </source>
</reference>
<dbReference type="RefSeq" id="WP_145872742.1">
    <property type="nucleotide sequence ID" value="NZ_CP046904.1"/>
</dbReference>
<keyword evidence="4" id="KW-1185">Reference proteome</keyword>
<evidence type="ECO:0000313" key="1">
    <source>
        <dbReference type="EMBL" id="QGZ41352.1"/>
    </source>
</evidence>
<accession>A0A562Q3L2</accession>
<dbReference type="AlphaFoldDB" id="A0A562Q3L2"/>
<evidence type="ECO:0000313" key="3">
    <source>
        <dbReference type="Proteomes" id="UP000315112"/>
    </source>
</evidence>
<dbReference type="Proteomes" id="UP000437862">
    <property type="component" value="Chromosome"/>
</dbReference>
<proteinExistence type="predicted"/>
<dbReference type="EMBL" id="VLKW01000001">
    <property type="protein sequence ID" value="TWI51298.1"/>
    <property type="molecule type" value="Genomic_DNA"/>
</dbReference>
<dbReference type="EMBL" id="CP046904">
    <property type="protein sequence ID" value="QGZ41352.1"/>
    <property type="molecule type" value="Genomic_DNA"/>
</dbReference>
<reference evidence="1 4" key="3">
    <citation type="submission" date="2019-12" db="EMBL/GenBank/DDBJ databases">
        <title>Draft Genome Sequences of Six Type Strains of the Genus Massilia.</title>
        <authorList>
            <person name="Miess H."/>
            <person name="Frediansyah A."/>
            <person name="Goeker M."/>
            <person name="Gross H."/>
        </authorList>
    </citation>
    <scope>NUCLEOTIDE SEQUENCE [LARGE SCALE GENOMIC DNA]</scope>
    <source>
        <strain evidence="1 4">DSM 26639</strain>
    </source>
</reference>
<sequence length="258" mass="28723">MLLSLHRQALLMIGPGRVALTPLPGFLQRAASRSTVVPVERAAGNLIEQDIASALHLLFDGHRSIREVDIVLCDSFARYVVVPWSDHLSRQSEAEMFAAARFEEVYGDLVNDWTIRVDMRSHGANGIACGIGTELLDQVLHECSSAKVVPRSLRPRFVSAIRQYRRALPENVLVVAPRLDYCVMASIINDDWREVRKLRTGGSEEITQLIMREQSLQGLPKEIPIYFDGVDNSIREHLQESGLNVMEAAVAAAARTDP</sequence>
<evidence type="ECO:0000313" key="4">
    <source>
        <dbReference type="Proteomes" id="UP000437862"/>
    </source>
</evidence>
<protein>
    <submittedName>
        <fullName evidence="2">Uncharacterized protein</fullName>
    </submittedName>
</protein>
<gene>
    <name evidence="1" type="ORF">GO485_21320</name>
    <name evidence="2" type="ORF">IP92_00282</name>
</gene>
<name>A0A562Q3L2_9BURK</name>